<evidence type="ECO:0000313" key="3">
    <source>
        <dbReference type="Proteomes" id="UP000278398"/>
    </source>
</evidence>
<keyword evidence="3" id="KW-1185">Reference proteome</keyword>
<name>A0A3R9Y8R7_9HYPH</name>
<dbReference type="RefSeq" id="WP_126700613.1">
    <property type="nucleotide sequence ID" value="NZ_RWKW01000051.1"/>
</dbReference>
<keyword evidence="1" id="KW-0732">Signal</keyword>
<comment type="caution">
    <text evidence="2">The sequence shown here is derived from an EMBL/GenBank/DDBJ whole genome shotgun (WGS) entry which is preliminary data.</text>
</comment>
<dbReference type="Proteomes" id="UP000278398">
    <property type="component" value="Unassembled WGS sequence"/>
</dbReference>
<evidence type="ECO:0000313" key="2">
    <source>
        <dbReference type="EMBL" id="RST85708.1"/>
    </source>
</evidence>
<evidence type="ECO:0000256" key="1">
    <source>
        <dbReference type="SAM" id="SignalP"/>
    </source>
</evidence>
<sequence>MMGWKNRAGVFGLFVACMLALLASGSAAHAACDSASYDHNGSPMDVHVCDGRMVIEYDRPRSGIADQGVRPGTVLFRGRIHDLAGGARIDGRAHVFRRGCQPASFGVVGWMDDSGVITMEGRAPVRRSGCSVGGYRKVVLVFEAR</sequence>
<dbReference type="EMBL" id="RWKW01000051">
    <property type="protein sequence ID" value="RST85708.1"/>
    <property type="molecule type" value="Genomic_DNA"/>
</dbReference>
<gene>
    <name evidence="2" type="ORF">EJC49_14305</name>
</gene>
<protein>
    <submittedName>
        <fullName evidence="2">Uncharacterized protein</fullName>
    </submittedName>
</protein>
<feature type="signal peptide" evidence="1">
    <location>
        <begin position="1"/>
        <end position="30"/>
    </location>
</feature>
<proteinExistence type="predicted"/>
<reference evidence="2 3" key="1">
    <citation type="submission" date="2018-12" db="EMBL/GenBank/DDBJ databases">
        <title>Mesorhizobium carbonis sp. nov., isolated from coal mine water.</title>
        <authorList>
            <person name="Xin W."/>
            <person name="Xu Z."/>
            <person name="Xiang F."/>
            <person name="Zhang J."/>
            <person name="Xi L."/>
            <person name="Liu J."/>
        </authorList>
    </citation>
    <scope>NUCLEOTIDE SEQUENCE [LARGE SCALE GENOMIC DNA]</scope>
    <source>
        <strain evidence="2 3">B2.3</strain>
    </source>
</reference>
<organism evidence="2 3">
    <name type="scientific">Aquibium carbonis</name>
    <dbReference type="NCBI Taxonomy" id="2495581"/>
    <lineage>
        <taxon>Bacteria</taxon>
        <taxon>Pseudomonadati</taxon>
        <taxon>Pseudomonadota</taxon>
        <taxon>Alphaproteobacteria</taxon>
        <taxon>Hyphomicrobiales</taxon>
        <taxon>Phyllobacteriaceae</taxon>
        <taxon>Aquibium</taxon>
    </lineage>
</organism>
<dbReference type="OrthoDB" id="8611435at2"/>
<accession>A0A3R9Y8R7</accession>
<feature type="chain" id="PRO_5018682533" evidence="1">
    <location>
        <begin position="31"/>
        <end position="145"/>
    </location>
</feature>
<dbReference type="AlphaFoldDB" id="A0A3R9Y8R7"/>